<dbReference type="Proteomes" id="UP000826656">
    <property type="component" value="Unassembled WGS sequence"/>
</dbReference>
<reference evidence="2 3" key="1">
    <citation type="journal article" date="2021" name="bioRxiv">
        <title>Chromosome-scale and haplotype-resolved genome assembly of a tetraploid potato cultivar.</title>
        <authorList>
            <person name="Sun H."/>
            <person name="Jiao W.-B."/>
            <person name="Krause K."/>
            <person name="Campoy J.A."/>
            <person name="Goel M."/>
            <person name="Folz-Donahue K."/>
            <person name="Kukat C."/>
            <person name="Huettel B."/>
            <person name="Schneeberger K."/>
        </authorList>
    </citation>
    <scope>NUCLEOTIDE SEQUENCE [LARGE SCALE GENOMIC DNA]</scope>
    <source>
        <strain evidence="2">SolTubOtavaFocal</strain>
        <tissue evidence="2">Leaves</tissue>
    </source>
</reference>
<proteinExistence type="predicted"/>
<name>A0ABQ7UUS8_SOLTU</name>
<comment type="caution">
    <text evidence="2">The sequence shown here is derived from an EMBL/GenBank/DDBJ whole genome shotgun (WGS) entry which is preliminary data.</text>
</comment>
<evidence type="ECO:0000313" key="2">
    <source>
        <dbReference type="EMBL" id="KAH0755594.1"/>
    </source>
</evidence>
<sequence>MVSKWGKVKLALGLNLCTYVPKKTLDENDDSGSSTVSESERHSGAALISPATADWDVAPATPRSQVLKLSKSLSRSSKKIWDLSLFETEA</sequence>
<feature type="region of interest" description="Disordered" evidence="1">
    <location>
        <begin position="24"/>
        <end position="44"/>
    </location>
</feature>
<gene>
    <name evidence="2" type="ORF">KY290_025864</name>
</gene>
<dbReference type="EMBL" id="JAIVGD010000018">
    <property type="protein sequence ID" value="KAH0755594.1"/>
    <property type="molecule type" value="Genomic_DNA"/>
</dbReference>
<protein>
    <submittedName>
        <fullName evidence="2">Uncharacterized protein</fullName>
    </submittedName>
</protein>
<organism evidence="2 3">
    <name type="scientific">Solanum tuberosum</name>
    <name type="common">Potato</name>
    <dbReference type="NCBI Taxonomy" id="4113"/>
    <lineage>
        <taxon>Eukaryota</taxon>
        <taxon>Viridiplantae</taxon>
        <taxon>Streptophyta</taxon>
        <taxon>Embryophyta</taxon>
        <taxon>Tracheophyta</taxon>
        <taxon>Spermatophyta</taxon>
        <taxon>Magnoliopsida</taxon>
        <taxon>eudicotyledons</taxon>
        <taxon>Gunneridae</taxon>
        <taxon>Pentapetalae</taxon>
        <taxon>asterids</taxon>
        <taxon>lamiids</taxon>
        <taxon>Solanales</taxon>
        <taxon>Solanaceae</taxon>
        <taxon>Solanoideae</taxon>
        <taxon>Solaneae</taxon>
        <taxon>Solanum</taxon>
    </lineage>
</organism>
<evidence type="ECO:0000313" key="3">
    <source>
        <dbReference type="Proteomes" id="UP000826656"/>
    </source>
</evidence>
<keyword evidence="3" id="KW-1185">Reference proteome</keyword>
<accession>A0ABQ7UUS8</accession>
<evidence type="ECO:0000256" key="1">
    <source>
        <dbReference type="SAM" id="MobiDB-lite"/>
    </source>
</evidence>